<gene>
    <name evidence="1" type="ORF">US65_C0040G0001</name>
</gene>
<dbReference type="EMBL" id="LBTU01000040">
    <property type="protein sequence ID" value="KKQ46424.1"/>
    <property type="molecule type" value="Genomic_DNA"/>
</dbReference>
<feature type="non-terminal residue" evidence="1">
    <location>
        <position position="1"/>
    </location>
</feature>
<protein>
    <submittedName>
        <fullName evidence="1">Export-related chaperone CsaA</fullName>
    </submittedName>
</protein>
<sequence length="72" mass="7763">IGIKQSSVQAVGTHTKEELLNSFVCCVVNFSPKKIGPFTSEVLTLGFRNNAGIGWVLIEPKNNFVDLGSKLA</sequence>
<evidence type="ECO:0000313" key="2">
    <source>
        <dbReference type="Proteomes" id="UP000034430"/>
    </source>
</evidence>
<dbReference type="InterPro" id="IPR012340">
    <property type="entry name" value="NA-bd_OB-fold"/>
</dbReference>
<dbReference type="Proteomes" id="UP000034430">
    <property type="component" value="Unassembled WGS sequence"/>
</dbReference>
<proteinExistence type="predicted"/>
<comment type="caution">
    <text evidence="1">The sequence shown here is derived from an EMBL/GenBank/DDBJ whole genome shotgun (WGS) entry which is preliminary data.</text>
</comment>
<name>A0A0G0KBB8_9BACT</name>
<organism evidence="1 2">
    <name type="scientific">Candidatus Yanofskybacteria bacterium GW2011_GWC2_37_9</name>
    <dbReference type="NCBI Taxonomy" id="1619028"/>
    <lineage>
        <taxon>Bacteria</taxon>
        <taxon>Candidatus Yanofskyibacteriota</taxon>
    </lineage>
</organism>
<reference evidence="1 2" key="1">
    <citation type="journal article" date="2015" name="Nature">
        <title>rRNA introns, odd ribosomes, and small enigmatic genomes across a large radiation of phyla.</title>
        <authorList>
            <person name="Brown C.T."/>
            <person name="Hug L.A."/>
            <person name="Thomas B.C."/>
            <person name="Sharon I."/>
            <person name="Castelle C.J."/>
            <person name="Singh A."/>
            <person name="Wilkins M.J."/>
            <person name="Williams K.H."/>
            <person name="Banfield J.F."/>
        </authorList>
    </citation>
    <scope>NUCLEOTIDE SEQUENCE [LARGE SCALE GENOMIC DNA]</scope>
</reference>
<accession>A0A0G0KBB8</accession>
<dbReference type="AlphaFoldDB" id="A0A0G0KBB8"/>
<evidence type="ECO:0000313" key="1">
    <source>
        <dbReference type="EMBL" id="KKQ46424.1"/>
    </source>
</evidence>
<dbReference type="Gene3D" id="2.40.50.140">
    <property type="entry name" value="Nucleic acid-binding proteins"/>
    <property type="match status" value="1"/>
</dbReference>
<dbReference type="SUPFAM" id="SSF50249">
    <property type="entry name" value="Nucleic acid-binding proteins"/>
    <property type="match status" value="1"/>
</dbReference>